<evidence type="ECO:0000259" key="2">
    <source>
        <dbReference type="Pfam" id="PF01558"/>
    </source>
</evidence>
<evidence type="ECO:0000313" key="6">
    <source>
        <dbReference type="Proteomes" id="UP000366872"/>
    </source>
</evidence>
<organism evidence="5 6">
    <name type="scientific">Pontiella desulfatans</name>
    <dbReference type="NCBI Taxonomy" id="2750659"/>
    <lineage>
        <taxon>Bacteria</taxon>
        <taxon>Pseudomonadati</taxon>
        <taxon>Kiritimatiellota</taxon>
        <taxon>Kiritimatiellia</taxon>
        <taxon>Kiritimatiellales</taxon>
        <taxon>Pontiellaceae</taxon>
        <taxon>Pontiella</taxon>
    </lineage>
</organism>
<evidence type="ECO:0000259" key="4">
    <source>
        <dbReference type="Pfam" id="PF17147"/>
    </source>
</evidence>
<dbReference type="Gene3D" id="3.40.50.970">
    <property type="match status" value="1"/>
</dbReference>
<dbReference type="SUPFAM" id="SSF53323">
    <property type="entry name" value="Pyruvate-ferredoxin oxidoreductase, PFOR, domain III"/>
    <property type="match status" value="1"/>
</dbReference>
<dbReference type="PANTHER" id="PTHR32154">
    <property type="entry name" value="PYRUVATE-FLAVODOXIN OXIDOREDUCTASE-RELATED"/>
    <property type="match status" value="1"/>
</dbReference>
<dbReference type="EMBL" id="CAAHFG010000004">
    <property type="protein sequence ID" value="VGO16851.1"/>
    <property type="molecule type" value="Genomic_DNA"/>
</dbReference>
<dbReference type="GO" id="GO:0016903">
    <property type="term" value="F:oxidoreductase activity, acting on the aldehyde or oxo group of donors"/>
    <property type="evidence" value="ECO:0007669"/>
    <property type="project" value="InterPro"/>
</dbReference>
<gene>
    <name evidence="5" type="primary">korA_2</name>
    <name evidence="5" type="ORF">PDESU_05443</name>
</gene>
<reference evidence="5 6" key="1">
    <citation type="submission" date="2019-04" db="EMBL/GenBank/DDBJ databases">
        <authorList>
            <person name="Van Vliet M D."/>
        </authorList>
    </citation>
    <scope>NUCLEOTIDE SEQUENCE [LARGE SCALE GENOMIC DNA]</scope>
    <source>
        <strain evidence="5 6">F1</strain>
    </source>
</reference>
<proteinExistence type="predicted"/>
<dbReference type="InterPro" id="IPR002880">
    <property type="entry name" value="Pyrv_Fd/Flavodoxin_OxRdtase_N"/>
</dbReference>
<dbReference type="PANTHER" id="PTHR32154:SF20">
    <property type="entry name" value="2-OXOGLUTARATE OXIDOREDUCTASE SUBUNIT KORA"/>
    <property type="match status" value="1"/>
</dbReference>
<accession>A0A6C2UBN3</accession>
<protein>
    <submittedName>
        <fullName evidence="5">2-oxoglutarate oxidoreductase subunit KorA</fullName>
    </submittedName>
</protein>
<dbReference type="FunFam" id="3.40.50.970:FF:000022">
    <property type="entry name" value="2-oxoglutarate ferredoxin oxidoreductase alpha subunit"/>
    <property type="match status" value="1"/>
</dbReference>
<evidence type="ECO:0000313" key="5">
    <source>
        <dbReference type="EMBL" id="VGO16851.1"/>
    </source>
</evidence>
<keyword evidence="1" id="KW-0560">Oxidoreductase</keyword>
<dbReference type="Proteomes" id="UP000366872">
    <property type="component" value="Unassembled WGS sequence"/>
</dbReference>
<keyword evidence="6" id="KW-1185">Reference proteome</keyword>
<dbReference type="Pfam" id="PF17147">
    <property type="entry name" value="PFOR_II"/>
    <property type="match status" value="1"/>
</dbReference>
<feature type="domain" description="Pyruvate flavodoxin/ferredoxin oxidoreductase pyrimidine binding" evidence="3">
    <location>
        <begin position="263"/>
        <end position="473"/>
    </location>
</feature>
<evidence type="ECO:0000256" key="1">
    <source>
        <dbReference type="ARBA" id="ARBA00023002"/>
    </source>
</evidence>
<dbReference type="NCBIfam" id="TIGR03710">
    <property type="entry name" value="OAFO_sf"/>
    <property type="match status" value="1"/>
</dbReference>
<dbReference type="Pfam" id="PF01855">
    <property type="entry name" value="POR_N"/>
    <property type="match status" value="1"/>
</dbReference>
<dbReference type="SUPFAM" id="SSF52922">
    <property type="entry name" value="TK C-terminal domain-like"/>
    <property type="match status" value="1"/>
</dbReference>
<dbReference type="InterPro" id="IPR002869">
    <property type="entry name" value="Pyrv_flavodox_OxRed_cen"/>
</dbReference>
<dbReference type="InterPro" id="IPR029061">
    <property type="entry name" value="THDP-binding"/>
</dbReference>
<dbReference type="InterPro" id="IPR022367">
    <property type="entry name" value="2-oxoacid/accept_OxRdtase_asu"/>
</dbReference>
<dbReference type="CDD" id="cd07034">
    <property type="entry name" value="TPP_PYR_PFOR_IOR-alpha_like"/>
    <property type="match status" value="1"/>
</dbReference>
<dbReference type="Pfam" id="PF01558">
    <property type="entry name" value="POR"/>
    <property type="match status" value="1"/>
</dbReference>
<dbReference type="Gene3D" id="3.40.50.920">
    <property type="match status" value="1"/>
</dbReference>
<dbReference type="SUPFAM" id="SSF52518">
    <property type="entry name" value="Thiamin diphosphate-binding fold (THDP-binding)"/>
    <property type="match status" value="1"/>
</dbReference>
<sequence length="612" mass="66388">MAESTNTLMEKDSVVVRFAGDSGDGMQTVGELFADASALLGDAIVTFPDYPSEIRAPAGSLPGVSGFQVHFGATSVMTPGDKADALVVMNPAALKVNLRELEPKGLLIVNTGSFTAANLKKANYETNPLDDPALEEEFRLIKVDINALTNEALKEMPLKPALRARCKNFFALGITYWVFSRPLDMTLEWIETKWREHLPMMADANSLALKTGYIVGENKDVDIPQYTVHKRMLEDGIYRKITGNEATALGLIAAAENSWRDLVLGSYPITPATPILETLSKHRNFNVKTVQAEDEIAAIGVAIGAAFAGALAVTTTSGPGLCLKSEALGLAVITELPLVVVNVQRAGPSTGLPTKTEQADLLQTLYGRNGESPVVAIAADSPSDCFNCAIEAARIALKYRTPVVMLTDTYLANGSEPWKVPEVTDIPDISVEPIKHGENYVPYQRDPKTLARRLAVPGRPGFEHRIGGLEKTEVGLVSYDAENHEKMCRLRAQKVKGIANDIALPDVLGEQRGKVLVVGWGSTRGAISMAVERLRKEGKAVGYIHLRHLNPLPHGLGDLMKQFETVVVPEMNLGQLSLVLRAEFLVDVKSISKVQGRMFQIAELVEAISDYL</sequence>
<dbReference type="AlphaFoldDB" id="A0A6C2UBN3"/>
<dbReference type="InterPro" id="IPR019752">
    <property type="entry name" value="Pyrv/ketoisovalerate_OxRed_cat"/>
</dbReference>
<dbReference type="InterPro" id="IPR033412">
    <property type="entry name" value="PFOR_II"/>
</dbReference>
<name>A0A6C2UBN3_PONDE</name>
<dbReference type="GO" id="GO:0006979">
    <property type="term" value="P:response to oxidative stress"/>
    <property type="evidence" value="ECO:0007669"/>
    <property type="project" value="TreeGrafter"/>
</dbReference>
<dbReference type="RefSeq" id="WP_136082372.1">
    <property type="nucleotide sequence ID" value="NZ_CAAHFG010000004.1"/>
</dbReference>
<dbReference type="InterPro" id="IPR050722">
    <property type="entry name" value="Pyruvate:ferred/Flavod_OxRd"/>
</dbReference>
<feature type="domain" description="Pyruvate/ketoisovalerate oxidoreductase catalytic" evidence="2">
    <location>
        <begin position="23"/>
        <end position="213"/>
    </location>
</feature>
<feature type="domain" description="Pyruvate:ferredoxin oxidoreductase core" evidence="4">
    <location>
        <begin position="514"/>
        <end position="602"/>
    </location>
</feature>
<evidence type="ECO:0000259" key="3">
    <source>
        <dbReference type="Pfam" id="PF01855"/>
    </source>
</evidence>
<dbReference type="InterPro" id="IPR009014">
    <property type="entry name" value="Transketo_C/PFOR_II"/>
</dbReference>
<dbReference type="Gene3D" id="3.40.920.10">
    <property type="entry name" value="Pyruvate-ferredoxin oxidoreductase, PFOR, domain III"/>
    <property type="match status" value="1"/>
</dbReference>